<evidence type="ECO:0000313" key="2">
    <source>
        <dbReference type="EMBL" id="KKB49577.1"/>
    </source>
</evidence>
<evidence type="ECO:0000313" key="3">
    <source>
        <dbReference type="Proteomes" id="UP000033035"/>
    </source>
</evidence>
<dbReference type="RefSeq" id="WP_044192445.1">
    <property type="nucleotide sequence ID" value="NZ_AUAE01000027.1"/>
</dbReference>
<accession>A0A0F5IWS2</accession>
<proteinExistence type="predicted"/>
<protein>
    <recommendedName>
        <fullName evidence="1">Polysaccharide pyruvyl transferase domain-containing protein</fullName>
    </recommendedName>
</protein>
<organism evidence="2 3">
    <name type="scientific">Parabacteroides gordonii MS-1 = DSM 23371</name>
    <dbReference type="NCBI Taxonomy" id="1203610"/>
    <lineage>
        <taxon>Bacteria</taxon>
        <taxon>Pseudomonadati</taxon>
        <taxon>Bacteroidota</taxon>
        <taxon>Bacteroidia</taxon>
        <taxon>Bacteroidales</taxon>
        <taxon>Tannerellaceae</taxon>
        <taxon>Parabacteroides</taxon>
    </lineage>
</organism>
<gene>
    <name evidence="2" type="ORF">HMPREF1536_04642</name>
</gene>
<name>A0A0F5IWS2_9BACT</name>
<feature type="domain" description="Polysaccharide pyruvyl transferase" evidence="1">
    <location>
        <begin position="13"/>
        <end position="289"/>
    </location>
</feature>
<evidence type="ECO:0000259" key="1">
    <source>
        <dbReference type="Pfam" id="PF04230"/>
    </source>
</evidence>
<comment type="caution">
    <text evidence="2">The sequence shown here is derived from an EMBL/GenBank/DDBJ whole genome shotgun (WGS) entry which is preliminary data.</text>
</comment>
<dbReference type="EMBL" id="AQHW01000025">
    <property type="protein sequence ID" value="KKB49577.1"/>
    <property type="molecule type" value="Genomic_DNA"/>
</dbReference>
<dbReference type="PATRIC" id="fig|1203610.3.peg.4733"/>
<sequence>MKIGILTFHWATNYGAVLQCYALQSYLEAMGHDVKVINYKPRQYDDNLYTFLRFRKFLNLGEYFNNRKKESVLREFRCEHLNQTERVYNCKDIALLALQFDAIISGSDQVCNPSFLMSGEGCGVVSPAYFLGFPFDGKRIGYALSFGCVEYPDIARGVAAKFIKDFDVITVREKTGVEIVKSIGRGDAIVVPDPTLLMEPQFYHQLANGCKTSESESYIYSFFIRHIADRKLLISNVLKGKCILWNNEDDDYTMQGWLSKIKHAEFVVTDSFHCVVMCLKLHKPFVVVTEKEGNVGMNDRLYTLLYNIEMLNHIVYKEHASQIIALLDKTTDWTMIDNDIIERTKSIVEILK</sequence>
<dbReference type="InterPro" id="IPR007345">
    <property type="entry name" value="Polysacch_pyruvyl_Trfase"/>
</dbReference>
<dbReference type="HOGENOM" id="CLU_025617_1_0_10"/>
<dbReference type="Pfam" id="PF04230">
    <property type="entry name" value="PS_pyruv_trans"/>
    <property type="match status" value="1"/>
</dbReference>
<dbReference type="Proteomes" id="UP000033035">
    <property type="component" value="Unassembled WGS sequence"/>
</dbReference>
<reference evidence="2 3" key="1">
    <citation type="submission" date="2013-04" db="EMBL/GenBank/DDBJ databases">
        <title>The Genome Sequence of Parabacteroides gordonii DSM 23371.</title>
        <authorList>
            <consortium name="The Broad Institute Genomics Platform"/>
            <person name="Earl A."/>
            <person name="Ward D."/>
            <person name="Feldgarden M."/>
            <person name="Gevers D."/>
            <person name="Martens E."/>
            <person name="Sakamoto M."/>
            <person name="Benno Y."/>
            <person name="Suzuki N."/>
            <person name="Matsunaga N."/>
            <person name="Koshihara K."/>
            <person name="Seki M."/>
            <person name="Komiya H."/>
            <person name="Walker B."/>
            <person name="Young S."/>
            <person name="Zeng Q."/>
            <person name="Gargeya S."/>
            <person name="Fitzgerald M."/>
            <person name="Haas B."/>
            <person name="Abouelleil A."/>
            <person name="Allen A.W."/>
            <person name="Alvarado L."/>
            <person name="Arachchi H.M."/>
            <person name="Berlin A.M."/>
            <person name="Chapman S.B."/>
            <person name="Gainer-Dewar J."/>
            <person name="Goldberg J."/>
            <person name="Griggs A."/>
            <person name="Gujja S."/>
            <person name="Hansen M."/>
            <person name="Howarth C."/>
            <person name="Imamovic A."/>
            <person name="Ireland A."/>
            <person name="Larimer J."/>
            <person name="McCowan C."/>
            <person name="Murphy C."/>
            <person name="Pearson M."/>
            <person name="Poon T.W."/>
            <person name="Priest M."/>
            <person name="Roberts A."/>
            <person name="Saif S."/>
            <person name="Shea T."/>
            <person name="Sisk P."/>
            <person name="Sykes S."/>
            <person name="Wortman J."/>
            <person name="Nusbaum C."/>
            <person name="Birren B."/>
        </authorList>
    </citation>
    <scope>NUCLEOTIDE SEQUENCE [LARGE SCALE GENOMIC DNA]</scope>
    <source>
        <strain evidence="2 3">MS-1</strain>
    </source>
</reference>
<dbReference type="STRING" id="1203610.HMPREF1536_04642"/>
<dbReference type="AlphaFoldDB" id="A0A0F5IWS2"/>
<keyword evidence="3" id="KW-1185">Reference proteome</keyword>